<dbReference type="RefSeq" id="WP_211089550.1">
    <property type="nucleotide sequence ID" value="NZ_SSNZ01000007.1"/>
</dbReference>
<dbReference type="AlphaFoldDB" id="A0A4V3W7W2"/>
<sequence length="771" mass="80229">MKKLSPLLFLLFSVVAFSQPITVNSNTYTVPQLVQDVLINSQCAQISNVTWRTGNTNGQGSENGIGYFQNTNPNFPIQSGVILSTGRATSAPGPNNGILSQGSTSWTGDADLKQAMVNAGVVSNAYVYNNASYIQFNFTPLTDSFSFNFLFASEEYGTYQCTTDYTDAFAFILTNLTTGQSTNLAVVPGTSIPISVFTVSDQANNNSCVSQNPAYFGMYYPQNGTPAAPINFNGRTVVMNASATVTPNTPYRIKMVIGDGGGQPPNTSDTAYDSAVFLQAGSFNVGQASLGGNLTIDNLGALCPGEIRTLSTGLDPAFYTFQWTNGGNPIPGATGPSYGVSAPGTYGVIITNVSGACVQQPDPITVEVFPPIAAGTPVDLFKCGDGTTPVSFNLDDNRAAILAGLDPGTIITYHTSLADAEQGANYVQDPTNFLTPITRTIYVNVSTGENACYVIRQFNVNVISCTADPVRPDDQTVCDVDSDGVETFDLTQFYTTILGGQNASDYNITFHLNQADANNNANPITPANAFVTGNQTVYIRMERAADPTVFGTTSFNLILKALPQATISGPDGTCNGSTAVIVFQGTPNATVNYTVDSNPASITLDASGNGTVITPPVTANTVYSLVSVVSNDTAPQCTRNLTGSVNITVYNAPTATIGTDTTICSGDTAVLTFNGTPSAVVTYNNGNVDQTITLDGTGAANVTVGPLTATTTYSLVRVISSGTPACLATLTGSVTITVNPLPTATISAPALICSGDTAVVTFTGPANGTVT</sequence>
<keyword evidence="3" id="KW-1185">Reference proteome</keyword>
<name>A0A4V3W7W2_9FLAO</name>
<evidence type="ECO:0000256" key="1">
    <source>
        <dbReference type="SAM" id="SignalP"/>
    </source>
</evidence>
<organism evidence="2 3">
    <name type="scientific">Flavobacterium supellecticarium</name>
    <dbReference type="NCBI Taxonomy" id="2565924"/>
    <lineage>
        <taxon>Bacteria</taxon>
        <taxon>Pseudomonadati</taxon>
        <taxon>Bacteroidota</taxon>
        <taxon>Flavobacteriia</taxon>
        <taxon>Flavobacteriales</taxon>
        <taxon>Flavobacteriaceae</taxon>
        <taxon>Flavobacterium</taxon>
    </lineage>
</organism>
<proteinExistence type="predicted"/>
<evidence type="ECO:0008006" key="4">
    <source>
        <dbReference type="Google" id="ProtNLM"/>
    </source>
</evidence>
<evidence type="ECO:0000313" key="2">
    <source>
        <dbReference type="EMBL" id="THF48875.1"/>
    </source>
</evidence>
<feature type="signal peptide" evidence="1">
    <location>
        <begin position="1"/>
        <end position="18"/>
    </location>
</feature>
<gene>
    <name evidence="2" type="ORF">E6C50_14095</name>
</gene>
<reference evidence="2 3" key="1">
    <citation type="submission" date="2019-04" db="EMBL/GenBank/DDBJ databases">
        <title>Flavobacterium sp. nov. isolated from construction timber.</title>
        <authorList>
            <person name="Lin S.-Y."/>
            <person name="Chang C.-T."/>
            <person name="Young C.-C."/>
        </authorList>
    </citation>
    <scope>NUCLEOTIDE SEQUENCE [LARGE SCALE GENOMIC DNA]</scope>
    <source>
        <strain evidence="2 3">CC-CTC003</strain>
    </source>
</reference>
<keyword evidence="1" id="KW-0732">Signal</keyword>
<dbReference type="NCBIfam" id="NF038133">
    <property type="entry name" value="choice_anch_L"/>
    <property type="match status" value="1"/>
</dbReference>
<dbReference type="Proteomes" id="UP000307507">
    <property type="component" value="Unassembled WGS sequence"/>
</dbReference>
<dbReference type="EMBL" id="SSNZ01000007">
    <property type="protein sequence ID" value="THF48875.1"/>
    <property type="molecule type" value="Genomic_DNA"/>
</dbReference>
<feature type="non-terminal residue" evidence="2">
    <location>
        <position position="771"/>
    </location>
</feature>
<feature type="chain" id="PRO_5020582420" description="Ig-like domain-containing protein" evidence="1">
    <location>
        <begin position="19"/>
        <end position="771"/>
    </location>
</feature>
<accession>A0A4V3W7W2</accession>
<comment type="caution">
    <text evidence="2">The sequence shown here is derived from an EMBL/GenBank/DDBJ whole genome shotgun (WGS) entry which is preliminary data.</text>
</comment>
<protein>
    <recommendedName>
        <fullName evidence="4">Ig-like domain-containing protein</fullName>
    </recommendedName>
</protein>
<evidence type="ECO:0000313" key="3">
    <source>
        <dbReference type="Proteomes" id="UP000307507"/>
    </source>
</evidence>
<dbReference type="InterPro" id="IPR049804">
    <property type="entry name" value="Choice_anch_L"/>
</dbReference>